<feature type="region of interest" description="Disordered" evidence="7">
    <location>
        <begin position="1"/>
        <end position="20"/>
    </location>
</feature>
<dbReference type="Proteomes" id="UP000700815">
    <property type="component" value="Unassembled WGS sequence"/>
</dbReference>
<feature type="transmembrane region" description="Helical" evidence="8">
    <location>
        <begin position="767"/>
        <end position="792"/>
    </location>
</feature>
<reference evidence="10 11" key="1">
    <citation type="submission" date="2021-05" db="EMBL/GenBank/DDBJ databases">
        <title>Phylogenetic classification of ten novel species belonging to the genus Bifidobacterium comprising B. colchicus sp. nov., B. abeli sp. nov., B. bicoloris sp. nov., B. guerezis sp. nov., B. rosaliae sp. nov., B. santillanensis sp. nov., B. argentati sp. nov., B. amazzoni sp. nov., B. pluviali sp. nov., and B. pinnaculum sp. nov.</title>
        <authorList>
            <person name="Lugli G.A."/>
            <person name="Ruiz Garcia L."/>
            <person name="Margolles A."/>
            <person name="Ventura M."/>
        </authorList>
    </citation>
    <scope>NUCLEOTIDE SEQUENCE [LARGE SCALE GENOMIC DNA]</scope>
    <source>
        <strain evidence="10 11">82T10</strain>
    </source>
</reference>
<comment type="catalytic activity">
    <reaction evidence="6">
        <text>ATP + H2O = ADP + phosphate + H(+)</text>
        <dbReference type="Rhea" id="RHEA:13065"/>
        <dbReference type="ChEBI" id="CHEBI:15377"/>
        <dbReference type="ChEBI" id="CHEBI:15378"/>
        <dbReference type="ChEBI" id="CHEBI:30616"/>
        <dbReference type="ChEBI" id="CHEBI:43474"/>
        <dbReference type="ChEBI" id="CHEBI:456216"/>
    </reaction>
</comment>
<dbReference type="Pfam" id="PF00690">
    <property type="entry name" value="Cation_ATPase_N"/>
    <property type="match status" value="1"/>
</dbReference>
<evidence type="ECO:0000256" key="7">
    <source>
        <dbReference type="SAM" id="MobiDB-lite"/>
    </source>
</evidence>
<keyword evidence="5 8" id="KW-0472">Membrane</keyword>
<dbReference type="PANTHER" id="PTHR43294">
    <property type="entry name" value="SODIUM/POTASSIUM-TRANSPORTING ATPASE SUBUNIT ALPHA"/>
    <property type="match status" value="1"/>
</dbReference>
<evidence type="ECO:0000313" key="11">
    <source>
        <dbReference type="Proteomes" id="UP000700815"/>
    </source>
</evidence>
<keyword evidence="3 8" id="KW-0812">Transmembrane</keyword>
<organism evidence="10 11">
    <name type="scientific">Bifidobacterium miconis</name>
    <dbReference type="NCBI Taxonomy" id="2834435"/>
    <lineage>
        <taxon>Bacteria</taxon>
        <taxon>Bacillati</taxon>
        <taxon>Actinomycetota</taxon>
        <taxon>Actinomycetes</taxon>
        <taxon>Bifidobacteriales</taxon>
        <taxon>Bifidobacteriaceae</taxon>
        <taxon>Bifidobacterium</taxon>
    </lineage>
</organism>
<dbReference type="Pfam" id="PF00122">
    <property type="entry name" value="E1-E2_ATPase"/>
    <property type="match status" value="1"/>
</dbReference>
<dbReference type="Pfam" id="PF13246">
    <property type="entry name" value="Cation_ATPase"/>
    <property type="match status" value="1"/>
</dbReference>
<dbReference type="InterPro" id="IPR001757">
    <property type="entry name" value="P_typ_ATPase"/>
</dbReference>
<dbReference type="Pfam" id="PF00689">
    <property type="entry name" value="Cation_ATPase_C"/>
    <property type="match status" value="1"/>
</dbReference>
<keyword evidence="11" id="KW-1185">Reference proteome</keyword>
<accession>A0ABS6WHL7</accession>
<dbReference type="InterPro" id="IPR006068">
    <property type="entry name" value="ATPase_P-typ_cation-transptr_C"/>
</dbReference>
<protein>
    <submittedName>
        <fullName evidence="10">Cation-translocating P-type ATPase</fullName>
    </submittedName>
</protein>
<feature type="transmembrane region" description="Helical" evidence="8">
    <location>
        <begin position="93"/>
        <end position="110"/>
    </location>
</feature>
<feature type="domain" description="Cation-transporting P-type ATPase N-terminal" evidence="9">
    <location>
        <begin position="35"/>
        <end position="109"/>
    </location>
</feature>
<keyword evidence="2" id="KW-1003">Cell membrane</keyword>
<dbReference type="CDD" id="cd02089">
    <property type="entry name" value="P-type_ATPase_Ca_prok"/>
    <property type="match status" value="1"/>
</dbReference>
<comment type="caution">
    <text evidence="10">The sequence shown here is derived from an EMBL/GenBank/DDBJ whole genome shotgun (WGS) entry which is preliminary data.</text>
</comment>
<dbReference type="NCBIfam" id="TIGR01494">
    <property type="entry name" value="ATPase_P-type"/>
    <property type="match status" value="2"/>
</dbReference>
<feature type="transmembrane region" description="Helical" evidence="8">
    <location>
        <begin position="812"/>
        <end position="832"/>
    </location>
</feature>
<dbReference type="SFLD" id="SFLDF00027">
    <property type="entry name" value="p-type_atpase"/>
    <property type="match status" value="1"/>
</dbReference>
<proteinExistence type="predicted"/>
<feature type="transmembrane region" description="Helical" evidence="8">
    <location>
        <begin position="122"/>
        <end position="142"/>
    </location>
</feature>
<evidence type="ECO:0000313" key="10">
    <source>
        <dbReference type="EMBL" id="MBW3093548.1"/>
    </source>
</evidence>
<keyword evidence="4 8" id="KW-1133">Transmembrane helix</keyword>
<feature type="transmembrane region" description="Helical" evidence="8">
    <location>
        <begin position="932"/>
        <end position="952"/>
    </location>
</feature>
<evidence type="ECO:0000256" key="3">
    <source>
        <dbReference type="ARBA" id="ARBA00022692"/>
    </source>
</evidence>
<dbReference type="InterPro" id="IPR050510">
    <property type="entry name" value="Cation_transp_ATPase_P-type"/>
</dbReference>
<evidence type="ECO:0000256" key="8">
    <source>
        <dbReference type="SAM" id="Phobius"/>
    </source>
</evidence>
<dbReference type="PANTHER" id="PTHR43294:SF21">
    <property type="entry name" value="CATION TRANSPORTING ATPASE"/>
    <property type="match status" value="1"/>
</dbReference>
<gene>
    <name evidence="10" type="ORF">KIH79_11580</name>
</gene>
<dbReference type="SFLD" id="SFLDS00003">
    <property type="entry name" value="Haloacid_Dehalogenase"/>
    <property type="match status" value="1"/>
</dbReference>
<dbReference type="InterPro" id="IPR004014">
    <property type="entry name" value="ATPase_P-typ_cation-transptr_N"/>
</dbReference>
<dbReference type="PROSITE" id="PS00154">
    <property type="entry name" value="ATPASE_E1_E2"/>
    <property type="match status" value="1"/>
</dbReference>
<dbReference type="InterPro" id="IPR018303">
    <property type="entry name" value="ATPase_P-typ_P_site"/>
</dbReference>
<comment type="subcellular location">
    <subcellularLocation>
        <location evidence="1">Cell membrane</location>
        <topology evidence="1">Multi-pass membrane protein</topology>
    </subcellularLocation>
</comment>
<sequence>MVDRQKDQSKASALAEDAVQSEEVRAQQALLNDTDPSLTDASEVAKALNVDTATGLSSAEAKRRLEKFGPNQLASAPPVPKWKKFLAQFEDPLVYLLLVATAISVVAWFIERANTPGAGEPVPFDALVIVLILIVNAVLGYIQEARAEQAVAALAQMTAPQTAVLRDGKVVHINTTDVVPGDVVVLGEGDTVSADGRLFAAASLRIAEASLTGESVPVGKKPETLAAAKALGDRANMIFNGTSVTQGTGRAIVTGTGMNTQVGKIADMLAATDDEATPLQKEMAHVSKILGLAVCIIAVVVLAALALTQGFHSVHDIIDSLLLAVSLAVAAVPEGLAAILTVVLALGVQRMAKHNAIVKKLSSVETLGSASVICSDKTGTLTRNEMTVERVVTPSGEVQITGTGYAPEGRMVMVGAADGDLSVPAGVEAEVMATLGAGTLANDGDLRESESKAGTWEAIGDPTEVSLIVAARKVHADKKYANFERVAEVPFTSERKRMAIVAKDNADAGNLTVFAKGAPDVLLAYCTRIAVGGAVRPLTEGDRQTILATVEKLSGEAYRTLGEAYRPLGVSSLTEVPGIVTNSAGQITDISEQSDVIESDLIWAGMVGIIDPPRTEVRDSVAEAHRAGIRTVMITGDHPLTAARIASDLGIIAKGGKALTGDQLDAMDEKALDKATSEVSVYARVAPEHKLKIVESLQRQGNIAAMTGDGVNDAPAVKSADIGVAMGITGTEVTKESAKMILADDNFSTIVAAVREGRVIFDNIRKFLRYLLSSNVGEVFTVFGGVMLAGVLGITQPGSQGVTVPLLATQLLWINLLTDAAPALAMGVDPQTDDVMARKPRKLTDRVIDKDMWIDIAFIGIIMAAVTLIGMDMHLAGGLFTDRSVDALGHDAQMTEARTMGFTILVFAQLFNAIASRSARQSAFVGLFSNKWLWGAIGISILLQVVVIYVPFLNDAFGTTPLDFVAWFECIGLAAIVLVASEIYKAIMRAVDKRRGVTA</sequence>
<dbReference type="EMBL" id="JAHBBH010000049">
    <property type="protein sequence ID" value="MBW3093548.1"/>
    <property type="molecule type" value="Genomic_DNA"/>
</dbReference>
<evidence type="ECO:0000256" key="6">
    <source>
        <dbReference type="ARBA" id="ARBA00049360"/>
    </source>
</evidence>
<feature type="transmembrane region" description="Helical" evidence="8">
    <location>
        <begin position="321"/>
        <end position="346"/>
    </location>
</feature>
<dbReference type="InterPro" id="IPR044492">
    <property type="entry name" value="P_typ_ATPase_HD_dom"/>
</dbReference>
<feature type="transmembrane region" description="Helical" evidence="8">
    <location>
        <begin position="964"/>
        <end position="984"/>
    </location>
</feature>
<dbReference type="InterPro" id="IPR059000">
    <property type="entry name" value="ATPase_P-type_domA"/>
</dbReference>
<evidence type="ECO:0000259" key="9">
    <source>
        <dbReference type="SMART" id="SM00831"/>
    </source>
</evidence>
<evidence type="ECO:0000256" key="4">
    <source>
        <dbReference type="ARBA" id="ARBA00022989"/>
    </source>
</evidence>
<feature type="transmembrane region" description="Helical" evidence="8">
    <location>
        <begin position="289"/>
        <end position="309"/>
    </location>
</feature>
<name>A0ABS6WHL7_9BIFI</name>
<evidence type="ECO:0000256" key="2">
    <source>
        <dbReference type="ARBA" id="ARBA00022475"/>
    </source>
</evidence>
<feature type="transmembrane region" description="Helical" evidence="8">
    <location>
        <begin position="900"/>
        <end position="920"/>
    </location>
</feature>
<dbReference type="RefSeq" id="WP_219059518.1">
    <property type="nucleotide sequence ID" value="NZ_JAHBBH010000049.1"/>
</dbReference>
<feature type="transmembrane region" description="Helical" evidence="8">
    <location>
        <begin position="853"/>
        <end position="880"/>
    </location>
</feature>
<evidence type="ECO:0000256" key="5">
    <source>
        <dbReference type="ARBA" id="ARBA00023136"/>
    </source>
</evidence>
<dbReference type="SFLD" id="SFLDG00002">
    <property type="entry name" value="C1.7:_P-type_atpase_like"/>
    <property type="match status" value="1"/>
</dbReference>
<evidence type="ECO:0000256" key="1">
    <source>
        <dbReference type="ARBA" id="ARBA00004651"/>
    </source>
</evidence>
<dbReference type="SMART" id="SM00831">
    <property type="entry name" value="Cation_ATPase_N"/>
    <property type="match status" value="1"/>
</dbReference>